<name>A0A1X7V5U1_AMPQE</name>
<dbReference type="Gene3D" id="3.30.420.10">
    <property type="entry name" value="Ribonuclease H-like superfamily/Ribonuclease H"/>
    <property type="match status" value="1"/>
</dbReference>
<dbReference type="InterPro" id="IPR012337">
    <property type="entry name" value="RNaseH-like_sf"/>
</dbReference>
<reference evidence="3" key="1">
    <citation type="submission" date="2017-05" db="UniProtKB">
        <authorList>
            <consortium name="EnsemblMetazoa"/>
        </authorList>
    </citation>
    <scope>IDENTIFICATION</scope>
</reference>
<feature type="region of interest" description="Disordered" evidence="1">
    <location>
        <begin position="268"/>
        <end position="302"/>
    </location>
</feature>
<feature type="compositionally biased region" description="Polar residues" evidence="1">
    <location>
        <begin position="268"/>
        <end position="280"/>
    </location>
</feature>
<organism evidence="3">
    <name type="scientific">Amphimedon queenslandica</name>
    <name type="common">Sponge</name>
    <dbReference type="NCBI Taxonomy" id="400682"/>
    <lineage>
        <taxon>Eukaryota</taxon>
        <taxon>Metazoa</taxon>
        <taxon>Porifera</taxon>
        <taxon>Demospongiae</taxon>
        <taxon>Heteroscleromorpha</taxon>
        <taxon>Haplosclerida</taxon>
        <taxon>Niphatidae</taxon>
        <taxon>Amphimedon</taxon>
    </lineage>
</organism>
<dbReference type="SUPFAM" id="SSF53098">
    <property type="entry name" value="Ribonuclease H-like"/>
    <property type="match status" value="1"/>
</dbReference>
<dbReference type="PROSITE" id="PS50994">
    <property type="entry name" value="INTEGRASE"/>
    <property type="match status" value="1"/>
</dbReference>
<dbReference type="InParanoid" id="A0A1X7V5U1"/>
<protein>
    <recommendedName>
        <fullName evidence="2">Integrase catalytic domain-containing protein</fullName>
    </recommendedName>
</protein>
<dbReference type="InterPro" id="IPR036397">
    <property type="entry name" value="RNaseH_sf"/>
</dbReference>
<dbReference type="InterPro" id="IPR001584">
    <property type="entry name" value="Integrase_cat-core"/>
</dbReference>
<feature type="domain" description="Integrase catalytic" evidence="2">
    <location>
        <begin position="1"/>
        <end position="113"/>
    </location>
</feature>
<evidence type="ECO:0000313" key="3">
    <source>
        <dbReference type="EnsemblMetazoa" id="Aqu2.1.35351_001"/>
    </source>
</evidence>
<dbReference type="AlphaFoldDB" id="A0A1X7V5U1"/>
<dbReference type="EnsemblMetazoa" id="Aqu2.1.35351_001">
    <property type="protein sequence ID" value="Aqu2.1.35351_001"/>
    <property type="gene ID" value="Aqu2.1.35351"/>
</dbReference>
<dbReference type="PANTHER" id="PTHR47331:SF1">
    <property type="entry name" value="GAG-LIKE PROTEIN"/>
    <property type="match status" value="1"/>
</dbReference>
<dbReference type="eggNOG" id="KOG0017">
    <property type="taxonomic scope" value="Eukaryota"/>
</dbReference>
<dbReference type="InterPro" id="IPR040676">
    <property type="entry name" value="DUF5641"/>
</dbReference>
<dbReference type="OrthoDB" id="6608729at2759"/>
<dbReference type="PANTHER" id="PTHR47331">
    <property type="entry name" value="PHD-TYPE DOMAIN-CONTAINING PROTEIN"/>
    <property type="match status" value="1"/>
</dbReference>
<evidence type="ECO:0000259" key="2">
    <source>
        <dbReference type="PROSITE" id="PS50994"/>
    </source>
</evidence>
<dbReference type="GO" id="GO:0015074">
    <property type="term" value="P:DNA integration"/>
    <property type="evidence" value="ECO:0007669"/>
    <property type="project" value="InterPro"/>
</dbReference>
<dbReference type="Pfam" id="PF18701">
    <property type="entry name" value="DUF5641"/>
    <property type="match status" value="1"/>
</dbReference>
<accession>A0A1X7V5U1</accession>
<sequence>MISDNGSTFVSNAKTIHKIVTDPSIAKYMRESRVDWRFNIEKAPWWGGIFERMIGLTKRCLRKIIGRSKLTYDELLTAATEVELILNSCPLTFVSSNDKEEPLTPSHLTVGRRLPNLPDELCYCRVEVEFTNDVSPLLFNRRSRYLHNVMNKFWTKWRTEYLLNLRERYHSGHKKSSQKIIKIGDVVVHSDELPRSFWRLGRVMDVITGADGNVSGGVVKVLSGEKHSMLVRRPIQKLIPLKIDDDLSGNNGTTFDELLDVSIDNQESTANENTVNSPRDSQQDDFTAVNDSNTQSPPKGRPIRAAAIEARDKIYARM</sequence>
<dbReference type="OMA" id="RESRVDW"/>
<proteinExistence type="predicted"/>
<dbReference type="GO" id="GO:0003676">
    <property type="term" value="F:nucleic acid binding"/>
    <property type="evidence" value="ECO:0007669"/>
    <property type="project" value="InterPro"/>
</dbReference>
<evidence type="ECO:0000256" key="1">
    <source>
        <dbReference type="SAM" id="MobiDB-lite"/>
    </source>
</evidence>